<dbReference type="Gene3D" id="2.60.120.10">
    <property type="entry name" value="Jelly Rolls"/>
    <property type="match status" value="1"/>
</dbReference>
<dbReference type="PROSITE" id="PS01124">
    <property type="entry name" value="HTH_ARAC_FAMILY_2"/>
    <property type="match status" value="1"/>
</dbReference>
<accession>A0A839TF64</accession>
<evidence type="ECO:0000313" key="5">
    <source>
        <dbReference type="EMBL" id="MBB3125435.1"/>
    </source>
</evidence>
<feature type="domain" description="HTH araC/xylS-type" evidence="4">
    <location>
        <begin position="184"/>
        <end position="282"/>
    </location>
</feature>
<dbReference type="SMART" id="SM00342">
    <property type="entry name" value="HTH_ARAC"/>
    <property type="match status" value="1"/>
</dbReference>
<evidence type="ECO:0000256" key="2">
    <source>
        <dbReference type="ARBA" id="ARBA00023125"/>
    </source>
</evidence>
<dbReference type="InterPro" id="IPR009057">
    <property type="entry name" value="Homeodomain-like_sf"/>
</dbReference>
<dbReference type="EMBL" id="JACHXJ010000001">
    <property type="protein sequence ID" value="MBB3125435.1"/>
    <property type="molecule type" value="Genomic_DNA"/>
</dbReference>
<dbReference type="Pfam" id="PF12833">
    <property type="entry name" value="HTH_18"/>
    <property type="match status" value="1"/>
</dbReference>
<evidence type="ECO:0000313" key="6">
    <source>
        <dbReference type="Proteomes" id="UP000517523"/>
    </source>
</evidence>
<dbReference type="Gene3D" id="1.10.10.60">
    <property type="entry name" value="Homeodomain-like"/>
    <property type="match status" value="2"/>
</dbReference>
<dbReference type="SUPFAM" id="SSF46689">
    <property type="entry name" value="Homeodomain-like"/>
    <property type="match status" value="2"/>
</dbReference>
<evidence type="ECO:0000256" key="3">
    <source>
        <dbReference type="ARBA" id="ARBA00023163"/>
    </source>
</evidence>
<dbReference type="InterPro" id="IPR003313">
    <property type="entry name" value="AraC-bd"/>
</dbReference>
<name>A0A839TF64_9BACL</name>
<organism evidence="5 6">
    <name type="scientific">Paenibacillus rhizosphaerae</name>
    <dbReference type="NCBI Taxonomy" id="297318"/>
    <lineage>
        <taxon>Bacteria</taxon>
        <taxon>Bacillati</taxon>
        <taxon>Bacillota</taxon>
        <taxon>Bacilli</taxon>
        <taxon>Bacillales</taxon>
        <taxon>Paenibacillaceae</taxon>
        <taxon>Paenibacillus</taxon>
    </lineage>
</organism>
<dbReference type="AlphaFoldDB" id="A0A839TF64"/>
<dbReference type="Pfam" id="PF02311">
    <property type="entry name" value="AraC_binding"/>
    <property type="match status" value="1"/>
</dbReference>
<dbReference type="GO" id="GO:0043565">
    <property type="term" value="F:sequence-specific DNA binding"/>
    <property type="evidence" value="ECO:0007669"/>
    <property type="project" value="InterPro"/>
</dbReference>
<keyword evidence="1" id="KW-0805">Transcription regulation</keyword>
<dbReference type="PANTHER" id="PTHR43280">
    <property type="entry name" value="ARAC-FAMILY TRANSCRIPTIONAL REGULATOR"/>
    <property type="match status" value="1"/>
</dbReference>
<proteinExistence type="predicted"/>
<sequence length="297" mass="33762">MDSLLSITPFIRVAHHYRFPLDNQPSELGRIGYCYAFHLVDGGRGTLRIHSQRYYVKKGDLLFIPPACEHSFESGPSQALTTYNVYCELWSDPPLNTEAHLVWKSSQFNPSLLTKIHPETDLNRIPAVFPLHRYTELTEMIASIVKQFQKRNHRSVAAAHLLLKAFILCLGQAINDNHADPRILKIIDLIERGEYTESSYEEWLRQSGLKKTHFHQLFKAGTGLSPKAFWKRTIMKRAASALLESNQTVTTLANDLGFSSIHHFTKQFTAFHGVSPTAFRNRTLNGLDGRGAESNEK</sequence>
<dbReference type="InterPro" id="IPR018060">
    <property type="entry name" value="HTH_AraC"/>
</dbReference>
<evidence type="ECO:0000256" key="1">
    <source>
        <dbReference type="ARBA" id="ARBA00023015"/>
    </source>
</evidence>
<keyword evidence="2 5" id="KW-0238">DNA-binding</keyword>
<reference evidence="5 6" key="1">
    <citation type="submission" date="2020-08" db="EMBL/GenBank/DDBJ databases">
        <title>Genomic Encyclopedia of Type Strains, Phase III (KMG-III): the genomes of soil and plant-associated and newly described type strains.</title>
        <authorList>
            <person name="Whitman W."/>
        </authorList>
    </citation>
    <scope>NUCLEOTIDE SEQUENCE [LARGE SCALE GENOMIC DNA]</scope>
    <source>
        <strain evidence="5 6">CECT 5831</strain>
    </source>
</reference>
<dbReference type="RefSeq" id="WP_183577086.1">
    <property type="nucleotide sequence ID" value="NZ_JACHXJ010000001.1"/>
</dbReference>
<dbReference type="SUPFAM" id="SSF51215">
    <property type="entry name" value="Regulatory protein AraC"/>
    <property type="match status" value="1"/>
</dbReference>
<gene>
    <name evidence="5" type="ORF">FHS19_000089</name>
</gene>
<dbReference type="GO" id="GO:0003700">
    <property type="term" value="F:DNA-binding transcription factor activity"/>
    <property type="evidence" value="ECO:0007669"/>
    <property type="project" value="InterPro"/>
</dbReference>
<keyword evidence="3" id="KW-0804">Transcription</keyword>
<dbReference type="Proteomes" id="UP000517523">
    <property type="component" value="Unassembled WGS sequence"/>
</dbReference>
<protein>
    <submittedName>
        <fullName evidence="5">AraC-like DNA-binding protein</fullName>
    </submittedName>
</protein>
<dbReference type="InterPro" id="IPR014710">
    <property type="entry name" value="RmlC-like_jellyroll"/>
</dbReference>
<comment type="caution">
    <text evidence="5">The sequence shown here is derived from an EMBL/GenBank/DDBJ whole genome shotgun (WGS) entry which is preliminary data.</text>
</comment>
<dbReference type="PANTHER" id="PTHR43280:SF2">
    <property type="entry name" value="HTH-TYPE TRANSCRIPTIONAL REGULATOR EXSA"/>
    <property type="match status" value="1"/>
</dbReference>
<dbReference type="InterPro" id="IPR037923">
    <property type="entry name" value="HTH-like"/>
</dbReference>
<evidence type="ECO:0000259" key="4">
    <source>
        <dbReference type="PROSITE" id="PS01124"/>
    </source>
</evidence>